<reference evidence="8 9" key="1">
    <citation type="journal article" date="2007" name="Nature">
        <title>Evolution of genes and genomes on the Drosophila phylogeny.</title>
        <authorList>
            <consortium name="Drosophila 12 Genomes Consortium"/>
            <person name="Clark A.G."/>
            <person name="Eisen M.B."/>
            <person name="Smith D.R."/>
            <person name="Bergman C.M."/>
            <person name="Oliver B."/>
            <person name="Markow T.A."/>
            <person name="Kaufman T.C."/>
            <person name="Kellis M."/>
            <person name="Gelbart W."/>
            <person name="Iyer V.N."/>
            <person name="Pollard D.A."/>
            <person name="Sackton T.B."/>
            <person name="Larracuente A.M."/>
            <person name="Singh N.D."/>
            <person name="Abad J.P."/>
            <person name="Abt D.N."/>
            <person name="Adryan B."/>
            <person name="Aguade M."/>
            <person name="Akashi H."/>
            <person name="Anderson W.W."/>
            <person name="Aquadro C.F."/>
            <person name="Ardell D.H."/>
            <person name="Arguello R."/>
            <person name="Artieri C.G."/>
            <person name="Barbash D.A."/>
            <person name="Barker D."/>
            <person name="Barsanti P."/>
            <person name="Batterham P."/>
            <person name="Batzoglou S."/>
            <person name="Begun D."/>
            <person name="Bhutkar A."/>
            <person name="Blanco E."/>
            <person name="Bosak S.A."/>
            <person name="Bradley R.K."/>
            <person name="Brand A.D."/>
            <person name="Brent M.R."/>
            <person name="Brooks A.N."/>
            <person name="Brown R.H."/>
            <person name="Butlin R.K."/>
            <person name="Caggese C."/>
            <person name="Calvi B.R."/>
            <person name="Bernardo de Carvalho A."/>
            <person name="Caspi A."/>
            <person name="Castrezana S."/>
            <person name="Celniker S.E."/>
            <person name="Chang J.L."/>
            <person name="Chapple C."/>
            <person name="Chatterji S."/>
            <person name="Chinwalla A."/>
            <person name="Civetta A."/>
            <person name="Clifton S.W."/>
            <person name="Comeron J.M."/>
            <person name="Costello J.C."/>
            <person name="Coyne J.A."/>
            <person name="Daub J."/>
            <person name="David R.G."/>
            <person name="Delcher A.L."/>
            <person name="Delehaunty K."/>
            <person name="Do C.B."/>
            <person name="Ebling H."/>
            <person name="Edwards K."/>
            <person name="Eickbush T."/>
            <person name="Evans J.D."/>
            <person name="Filipski A."/>
            <person name="Findeiss S."/>
            <person name="Freyhult E."/>
            <person name="Fulton L."/>
            <person name="Fulton R."/>
            <person name="Garcia A.C."/>
            <person name="Gardiner A."/>
            <person name="Garfield D.A."/>
            <person name="Garvin B.E."/>
            <person name="Gibson G."/>
            <person name="Gilbert D."/>
            <person name="Gnerre S."/>
            <person name="Godfrey J."/>
            <person name="Good R."/>
            <person name="Gotea V."/>
            <person name="Gravely B."/>
            <person name="Greenberg A.J."/>
            <person name="Griffiths-Jones S."/>
            <person name="Gross S."/>
            <person name="Guigo R."/>
            <person name="Gustafson E.A."/>
            <person name="Haerty W."/>
            <person name="Hahn M.W."/>
            <person name="Halligan D.L."/>
            <person name="Halpern A.L."/>
            <person name="Halter G.M."/>
            <person name="Han M.V."/>
            <person name="Heger A."/>
            <person name="Hillier L."/>
            <person name="Hinrichs A.S."/>
            <person name="Holmes I."/>
            <person name="Hoskins R.A."/>
            <person name="Hubisz M.J."/>
            <person name="Hultmark D."/>
            <person name="Huntley M.A."/>
            <person name="Jaffe D.B."/>
            <person name="Jagadeeshan S."/>
            <person name="Jeck W.R."/>
            <person name="Johnson J."/>
            <person name="Jones C.D."/>
            <person name="Jordan W.C."/>
            <person name="Karpen G.H."/>
            <person name="Kataoka E."/>
            <person name="Keightley P.D."/>
            <person name="Kheradpour P."/>
            <person name="Kirkness E.F."/>
            <person name="Koerich L.B."/>
            <person name="Kristiansen K."/>
            <person name="Kudrna D."/>
            <person name="Kulathinal R.J."/>
            <person name="Kumar S."/>
            <person name="Kwok R."/>
            <person name="Lander E."/>
            <person name="Langley C.H."/>
            <person name="Lapoint R."/>
            <person name="Lazzaro B.P."/>
            <person name="Lee S.J."/>
            <person name="Levesque L."/>
            <person name="Li R."/>
            <person name="Lin C.F."/>
            <person name="Lin M.F."/>
            <person name="Lindblad-Toh K."/>
            <person name="Llopart A."/>
            <person name="Long M."/>
            <person name="Low L."/>
            <person name="Lozovsky E."/>
            <person name="Lu J."/>
            <person name="Luo M."/>
            <person name="Machado C.A."/>
            <person name="Makalowski W."/>
            <person name="Marzo M."/>
            <person name="Matsuda M."/>
            <person name="Matzkin L."/>
            <person name="McAllister B."/>
            <person name="McBride C.S."/>
            <person name="McKernan B."/>
            <person name="McKernan K."/>
            <person name="Mendez-Lago M."/>
            <person name="Minx P."/>
            <person name="Mollenhauer M.U."/>
            <person name="Montooth K."/>
            <person name="Mount S.M."/>
            <person name="Mu X."/>
            <person name="Myers E."/>
            <person name="Negre B."/>
            <person name="Newfeld S."/>
            <person name="Nielsen R."/>
            <person name="Noor M.A."/>
            <person name="O'Grady P."/>
            <person name="Pachter L."/>
            <person name="Papaceit M."/>
            <person name="Parisi M.J."/>
            <person name="Parisi M."/>
            <person name="Parts L."/>
            <person name="Pedersen J.S."/>
            <person name="Pesole G."/>
            <person name="Phillippy A.M."/>
            <person name="Ponting C.P."/>
            <person name="Pop M."/>
            <person name="Porcelli D."/>
            <person name="Powell J.R."/>
            <person name="Prohaska S."/>
            <person name="Pruitt K."/>
            <person name="Puig M."/>
            <person name="Quesneville H."/>
            <person name="Ram K.R."/>
            <person name="Rand D."/>
            <person name="Rasmussen M.D."/>
            <person name="Reed L.K."/>
            <person name="Reenan R."/>
            <person name="Reily A."/>
            <person name="Remington K.A."/>
            <person name="Rieger T.T."/>
            <person name="Ritchie M.G."/>
            <person name="Robin C."/>
            <person name="Rogers Y.H."/>
            <person name="Rohde C."/>
            <person name="Rozas J."/>
            <person name="Rubenfield M.J."/>
            <person name="Ruiz A."/>
            <person name="Russo S."/>
            <person name="Salzberg S.L."/>
            <person name="Sanchez-Gracia A."/>
            <person name="Saranga D.J."/>
            <person name="Sato H."/>
            <person name="Schaeffer S.W."/>
            <person name="Schatz M.C."/>
            <person name="Schlenke T."/>
            <person name="Schwartz R."/>
            <person name="Segarra C."/>
            <person name="Singh R.S."/>
            <person name="Sirot L."/>
            <person name="Sirota M."/>
            <person name="Sisneros N.B."/>
            <person name="Smith C.D."/>
            <person name="Smith T.F."/>
            <person name="Spieth J."/>
            <person name="Stage D.E."/>
            <person name="Stark A."/>
            <person name="Stephan W."/>
            <person name="Strausberg R.L."/>
            <person name="Strempel S."/>
            <person name="Sturgill D."/>
            <person name="Sutton G."/>
            <person name="Sutton G.G."/>
            <person name="Tao W."/>
            <person name="Teichmann S."/>
            <person name="Tobari Y.N."/>
            <person name="Tomimura Y."/>
            <person name="Tsolas J.M."/>
            <person name="Valente V.L."/>
            <person name="Venter E."/>
            <person name="Venter J.C."/>
            <person name="Vicario S."/>
            <person name="Vieira F.G."/>
            <person name="Vilella A.J."/>
            <person name="Villasante A."/>
            <person name="Walenz B."/>
            <person name="Wang J."/>
            <person name="Wasserman M."/>
            <person name="Watts T."/>
            <person name="Wilson D."/>
            <person name="Wilson R.K."/>
            <person name="Wing R.A."/>
            <person name="Wolfner M.F."/>
            <person name="Wong A."/>
            <person name="Wong G.K."/>
            <person name="Wu C.I."/>
            <person name="Wu G."/>
            <person name="Yamamoto D."/>
            <person name="Yang H.P."/>
            <person name="Yang S.P."/>
            <person name="Yorke J.A."/>
            <person name="Yoshida K."/>
            <person name="Zdobnov E."/>
            <person name="Zhang P."/>
            <person name="Zhang Y."/>
            <person name="Zimin A.V."/>
            <person name="Baldwin J."/>
            <person name="Abdouelleil A."/>
            <person name="Abdulkadir J."/>
            <person name="Abebe A."/>
            <person name="Abera B."/>
            <person name="Abreu J."/>
            <person name="Acer S.C."/>
            <person name="Aftuck L."/>
            <person name="Alexander A."/>
            <person name="An P."/>
            <person name="Anderson E."/>
            <person name="Anderson S."/>
            <person name="Arachi H."/>
            <person name="Azer M."/>
            <person name="Bachantsang P."/>
            <person name="Barry A."/>
            <person name="Bayul T."/>
            <person name="Berlin A."/>
            <person name="Bessette D."/>
            <person name="Bloom T."/>
            <person name="Blye J."/>
            <person name="Boguslavskiy L."/>
            <person name="Bonnet C."/>
            <person name="Boukhgalter B."/>
            <person name="Bourzgui I."/>
            <person name="Brown A."/>
            <person name="Cahill P."/>
            <person name="Channer S."/>
            <person name="Cheshatsang Y."/>
            <person name="Chuda L."/>
            <person name="Citroen M."/>
            <person name="Collymore A."/>
            <person name="Cooke P."/>
            <person name="Costello M."/>
            <person name="D'Aco K."/>
            <person name="Daza R."/>
            <person name="De Haan G."/>
            <person name="DeGray S."/>
            <person name="DeMaso C."/>
            <person name="Dhargay N."/>
            <person name="Dooley K."/>
            <person name="Dooley E."/>
            <person name="Doricent M."/>
            <person name="Dorje P."/>
            <person name="Dorjee K."/>
            <person name="Dupes A."/>
            <person name="Elong R."/>
            <person name="Falk J."/>
            <person name="Farina A."/>
            <person name="Faro S."/>
            <person name="Ferguson D."/>
            <person name="Fisher S."/>
            <person name="Foley C.D."/>
            <person name="Franke A."/>
            <person name="Friedrich D."/>
            <person name="Gadbois L."/>
            <person name="Gearin G."/>
            <person name="Gearin C.R."/>
            <person name="Giannoukos G."/>
            <person name="Goode T."/>
            <person name="Graham J."/>
            <person name="Grandbois E."/>
            <person name="Grewal S."/>
            <person name="Gyaltsen K."/>
            <person name="Hafez N."/>
            <person name="Hagos B."/>
            <person name="Hall J."/>
            <person name="Henson C."/>
            <person name="Hollinger A."/>
            <person name="Honan T."/>
            <person name="Huard M.D."/>
            <person name="Hughes L."/>
            <person name="Hurhula B."/>
            <person name="Husby M.E."/>
            <person name="Kamat A."/>
            <person name="Kanga B."/>
            <person name="Kashin S."/>
            <person name="Khazanovich D."/>
            <person name="Kisner P."/>
            <person name="Lance K."/>
            <person name="Lara M."/>
            <person name="Lee W."/>
            <person name="Lennon N."/>
            <person name="Letendre F."/>
            <person name="LeVine R."/>
            <person name="Lipovsky A."/>
            <person name="Liu X."/>
            <person name="Liu J."/>
            <person name="Liu S."/>
            <person name="Lokyitsang T."/>
            <person name="Lokyitsang Y."/>
            <person name="Lubonja R."/>
            <person name="Lui A."/>
            <person name="MacDonald P."/>
            <person name="Magnisalis V."/>
            <person name="Maru K."/>
            <person name="Matthews C."/>
            <person name="McCusker W."/>
            <person name="McDonough S."/>
            <person name="Mehta T."/>
            <person name="Meldrim J."/>
            <person name="Meneus L."/>
            <person name="Mihai O."/>
            <person name="Mihalev A."/>
            <person name="Mihova T."/>
            <person name="Mittelman R."/>
            <person name="Mlenga V."/>
            <person name="Montmayeur A."/>
            <person name="Mulrain L."/>
            <person name="Navidi A."/>
            <person name="Naylor J."/>
            <person name="Negash T."/>
            <person name="Nguyen T."/>
            <person name="Nguyen N."/>
            <person name="Nicol R."/>
            <person name="Norbu C."/>
            <person name="Norbu N."/>
            <person name="Novod N."/>
            <person name="O'Neill B."/>
            <person name="Osman S."/>
            <person name="Markiewicz E."/>
            <person name="Oyono O.L."/>
            <person name="Patti C."/>
            <person name="Phunkhang P."/>
            <person name="Pierre F."/>
            <person name="Priest M."/>
            <person name="Raghuraman S."/>
            <person name="Rege F."/>
            <person name="Reyes R."/>
            <person name="Rise C."/>
            <person name="Rogov P."/>
            <person name="Ross K."/>
            <person name="Ryan E."/>
            <person name="Settipalli S."/>
            <person name="Shea T."/>
            <person name="Sherpa N."/>
            <person name="Shi L."/>
            <person name="Shih D."/>
            <person name="Sparrow T."/>
            <person name="Spaulding J."/>
            <person name="Stalker J."/>
            <person name="Stange-Thomann N."/>
            <person name="Stavropoulos S."/>
            <person name="Stone C."/>
            <person name="Strader C."/>
            <person name="Tesfaye S."/>
            <person name="Thomson T."/>
            <person name="Thoulutsang Y."/>
            <person name="Thoulutsang D."/>
            <person name="Topham K."/>
            <person name="Topping I."/>
            <person name="Tsamla T."/>
            <person name="Vassiliev H."/>
            <person name="Vo A."/>
            <person name="Wangchuk T."/>
            <person name="Wangdi T."/>
            <person name="Weiand M."/>
            <person name="Wilkinson J."/>
            <person name="Wilson A."/>
            <person name="Yadav S."/>
            <person name="Young G."/>
            <person name="Yu Q."/>
            <person name="Zembek L."/>
            <person name="Zhong D."/>
            <person name="Zimmer A."/>
            <person name="Zwirko Z."/>
            <person name="Jaffe D.B."/>
            <person name="Alvarez P."/>
            <person name="Brockman W."/>
            <person name="Butler J."/>
            <person name="Chin C."/>
            <person name="Gnerre S."/>
            <person name="Grabherr M."/>
            <person name="Kleber M."/>
            <person name="Mauceli E."/>
            <person name="MacCallum I."/>
        </authorList>
    </citation>
    <scope>NUCLEOTIDE SEQUENCE [LARGE SCALE GENOMIC DNA]</scope>
    <source>
        <strain evidence="9">Tai18E2 / Tucson 14021-0261.01</strain>
    </source>
</reference>
<keyword evidence="2 4" id="KW-0863">Zinc-finger</keyword>
<organism evidence="8 9">
    <name type="scientific">Drosophila yakuba</name>
    <name type="common">Fruit fly</name>
    <dbReference type="NCBI Taxonomy" id="7245"/>
    <lineage>
        <taxon>Eukaryota</taxon>
        <taxon>Metazoa</taxon>
        <taxon>Ecdysozoa</taxon>
        <taxon>Arthropoda</taxon>
        <taxon>Hexapoda</taxon>
        <taxon>Insecta</taxon>
        <taxon>Pterygota</taxon>
        <taxon>Neoptera</taxon>
        <taxon>Endopterygota</taxon>
        <taxon>Diptera</taxon>
        <taxon>Brachycera</taxon>
        <taxon>Muscomorpha</taxon>
        <taxon>Ephydroidea</taxon>
        <taxon>Drosophilidae</taxon>
        <taxon>Drosophila</taxon>
        <taxon>Sophophora</taxon>
    </lineage>
</organism>
<dbReference type="HOGENOM" id="CLU_322956_0_0_1"/>
<evidence type="ECO:0000259" key="6">
    <source>
        <dbReference type="PROSITE" id="PS50304"/>
    </source>
</evidence>
<feature type="compositionally biased region" description="Pro residues" evidence="5">
    <location>
        <begin position="686"/>
        <end position="699"/>
    </location>
</feature>
<sequence length="904" mass="100624">MEKSEETACVVCGIPAGLMCQRCGEPYCQVKCQSLDWQRHKHVCIIMPPLVAYRSLQQSLHPIQSVKTAVSQETESLQLATTRIANKKPVSFVERTAAVPKNLSENWRDHLLPSGEEFFECRVTFMENDGPIWVVHVASVEGMERLTDNMQRCMQSQKLIRMQNVQEDTLVAINVDKKIHRGHVLTVCRQKQEADVRMIDYGPIVGTPFLDIYTVVPKMSEYKAFAFRVKLPTNTGVQVNKNLTLRLLGTKTRDGVYHVHLKPKMTIPLSLPLEMLQLNPEVKVIRVLKANPAHKEPQVALLQIKVMDHVNTDLNDSLAGKPGQPFTGPFPDEKCTFFVAARTKNGYRRAFLLDHIVKPTPMFLVYEMDEGRVSITTELSRIPSELLGLPIRVFAVQLKDSVPEELETQGADLTVKFKLDNPPPKEKLRAANAALNSKGKQICVARLSSFLGQISDLGHKYWREPIAQDSIVFITHVVSFKEVYISSPNAKQYVEIFKRLEYKCAPIHDSSDVSVGCIVLVVSKKMGHFRGEILSSANEIFDVKNVDTGATQKVELAAIRKSCRFLENLPVCLMRVQLKNVCNIPDAAVPVNNGAIQLLNKVCAQEEMLSLGMVDATTSTVDLLSSSSSPCSLVLRMLPLMFTPVQDKPEVVPPKVALTPSPSPVVSPEKQEVPSPNVLEAAKDLPPLPPSPPQSPVPVEPTKKSASQIVSHQKPIERFFFNDLPKNLAPLGDKVNLILLNADGMSQTGYITVAYFKDGKVADEFKNMLNLVAQQGACDHNAVPGYVPSVGELCLALFSEDKSWYRGVCQEVNDNMAKILYCDFGNSELVPVEHLKPMAQDLLYVVYATKCYIDGFDKSKNFAALEHYLVHKVRFFCGVKVGPEPDTRLITIPNLQNILDAPSV</sequence>
<dbReference type="FunFam" id="2.30.30.140:FF:000018">
    <property type="entry name" value="Serine/threonine-protein kinase 31"/>
    <property type="match status" value="1"/>
</dbReference>
<keyword evidence="3" id="KW-0862">Zinc</keyword>
<dbReference type="SUPFAM" id="SSF144232">
    <property type="entry name" value="HIT/MYND zinc finger-like"/>
    <property type="match status" value="1"/>
</dbReference>
<reference evidence="8 9" key="2">
    <citation type="journal article" date="2007" name="PLoS Biol.">
        <title>Principles of genome evolution in the Drosophila melanogaster species group.</title>
        <authorList>
            <person name="Ranz J.M."/>
            <person name="Maurin D."/>
            <person name="Chan Y.S."/>
            <person name="von Grotthuss M."/>
            <person name="Hillier L.W."/>
            <person name="Roote J."/>
            <person name="Ashburner M."/>
            <person name="Bergman C.M."/>
        </authorList>
    </citation>
    <scope>NUCLEOTIDE SEQUENCE [LARGE SCALE GENOMIC DNA]</scope>
    <source>
        <strain evidence="9">Tai18E2 / Tucson 14021-0261.01</strain>
    </source>
</reference>
<dbReference type="OrthoDB" id="10023235at2759"/>
<evidence type="ECO:0000313" key="9">
    <source>
        <dbReference type="Proteomes" id="UP000002282"/>
    </source>
</evidence>
<dbReference type="Gene3D" id="6.10.140.2220">
    <property type="match status" value="1"/>
</dbReference>
<dbReference type="OMA" id="DWQRHKY"/>
<evidence type="ECO:0000256" key="5">
    <source>
        <dbReference type="SAM" id="MobiDB-lite"/>
    </source>
</evidence>
<dbReference type="SUPFAM" id="SSF63748">
    <property type="entry name" value="Tudor/PWWP/MBT"/>
    <property type="match status" value="2"/>
</dbReference>
<feature type="region of interest" description="Disordered" evidence="5">
    <location>
        <begin position="653"/>
        <end position="703"/>
    </location>
</feature>
<name>B4PN03_DROYA</name>
<keyword evidence="9" id="KW-1185">Reference proteome</keyword>
<dbReference type="eggNOG" id="ENOG502TB8V">
    <property type="taxonomic scope" value="Eukaryota"/>
</dbReference>
<evidence type="ECO:0000256" key="3">
    <source>
        <dbReference type="ARBA" id="ARBA00022833"/>
    </source>
</evidence>
<feature type="domain" description="Tudor" evidence="6">
    <location>
        <begin position="787"/>
        <end position="845"/>
    </location>
</feature>
<dbReference type="EMBL" id="CM000160">
    <property type="protein sequence ID" value="EDW97015.1"/>
    <property type="molecule type" value="Genomic_DNA"/>
</dbReference>
<proteinExistence type="predicted"/>
<dbReference type="InterPro" id="IPR002999">
    <property type="entry name" value="Tudor"/>
</dbReference>
<dbReference type="PANTHER" id="PTHR16442">
    <property type="entry name" value="RING FINGER PROTEIN 17"/>
    <property type="match status" value="1"/>
</dbReference>
<dbReference type="SMART" id="SM00333">
    <property type="entry name" value="TUDOR"/>
    <property type="match status" value="2"/>
</dbReference>
<feature type="domain" description="MYND-type" evidence="7">
    <location>
        <begin position="9"/>
        <end position="44"/>
    </location>
</feature>
<dbReference type="PROSITE" id="PS50865">
    <property type="entry name" value="ZF_MYND_2"/>
    <property type="match status" value="1"/>
</dbReference>
<evidence type="ECO:0000313" key="8">
    <source>
        <dbReference type="EMBL" id="EDW97015.1"/>
    </source>
</evidence>
<protein>
    <recommendedName>
        <fullName evidence="10">Tudor domain-containing protein</fullName>
    </recommendedName>
</protein>
<dbReference type="Gene3D" id="2.30.30.140">
    <property type="match status" value="2"/>
</dbReference>
<gene>
    <name evidence="8" type="primary">Dyak\GE24570</name>
    <name evidence="8" type="synonym">dyak_GLEANR_8254</name>
    <name evidence="8" type="synonym">GE24570</name>
    <name evidence="8" type="ORF">Dyak_GE24570</name>
</gene>
<dbReference type="Pfam" id="PF00567">
    <property type="entry name" value="TUDOR"/>
    <property type="match status" value="3"/>
</dbReference>
<evidence type="ECO:0008006" key="10">
    <source>
        <dbReference type="Google" id="ProtNLM"/>
    </source>
</evidence>
<dbReference type="PhylomeDB" id="B4PN03"/>
<dbReference type="PANTHER" id="PTHR16442:SF1">
    <property type="entry name" value="RING FINGER PROTEIN 17"/>
    <property type="match status" value="1"/>
</dbReference>
<evidence type="ECO:0000256" key="4">
    <source>
        <dbReference type="PROSITE-ProRule" id="PRU00134"/>
    </source>
</evidence>
<dbReference type="Pfam" id="PF01753">
    <property type="entry name" value="zf-MYND"/>
    <property type="match status" value="1"/>
</dbReference>
<keyword evidence="1" id="KW-0479">Metal-binding</keyword>
<dbReference type="InterPro" id="IPR002893">
    <property type="entry name" value="Znf_MYND"/>
</dbReference>
<dbReference type="GO" id="GO:0008270">
    <property type="term" value="F:zinc ion binding"/>
    <property type="evidence" value="ECO:0007669"/>
    <property type="project" value="UniProtKB-KW"/>
</dbReference>
<evidence type="ECO:0000259" key="7">
    <source>
        <dbReference type="PROSITE" id="PS50865"/>
    </source>
</evidence>
<evidence type="ECO:0000256" key="1">
    <source>
        <dbReference type="ARBA" id="ARBA00022723"/>
    </source>
</evidence>
<dbReference type="AlphaFoldDB" id="B4PN03"/>
<dbReference type="KEGG" id="dya:Dyak_GE24570"/>
<dbReference type="PROSITE" id="PS50304">
    <property type="entry name" value="TUDOR"/>
    <property type="match status" value="1"/>
</dbReference>
<accession>B4PN03</accession>
<dbReference type="Proteomes" id="UP000002282">
    <property type="component" value="Chromosome 3R"/>
</dbReference>
<evidence type="ECO:0000256" key="2">
    <source>
        <dbReference type="ARBA" id="ARBA00022771"/>
    </source>
</evidence>